<sequence length="68" mass="7484">MRTHLCESVGNILQPEQDSQTENLFLNAYVSKEFSSTLLKILCSFSPASSTYTSMSASLPDLPIPSRT</sequence>
<dbReference type="InParanoid" id="G3HDL0"/>
<dbReference type="Proteomes" id="UP000001075">
    <property type="component" value="Unassembled WGS sequence"/>
</dbReference>
<dbReference type="EMBL" id="JH000298">
    <property type="protein sequence ID" value="EGW02347.1"/>
    <property type="molecule type" value="Genomic_DNA"/>
</dbReference>
<evidence type="ECO:0000313" key="1">
    <source>
        <dbReference type="EMBL" id="EGW02347.1"/>
    </source>
</evidence>
<organism evidence="1 2">
    <name type="scientific">Cricetulus griseus</name>
    <name type="common">Chinese hamster</name>
    <name type="synonym">Cricetulus barabensis griseus</name>
    <dbReference type="NCBI Taxonomy" id="10029"/>
    <lineage>
        <taxon>Eukaryota</taxon>
        <taxon>Metazoa</taxon>
        <taxon>Chordata</taxon>
        <taxon>Craniata</taxon>
        <taxon>Vertebrata</taxon>
        <taxon>Euteleostomi</taxon>
        <taxon>Mammalia</taxon>
        <taxon>Eutheria</taxon>
        <taxon>Euarchontoglires</taxon>
        <taxon>Glires</taxon>
        <taxon>Rodentia</taxon>
        <taxon>Myomorpha</taxon>
        <taxon>Muroidea</taxon>
        <taxon>Cricetidae</taxon>
        <taxon>Cricetinae</taxon>
        <taxon>Cricetulus</taxon>
    </lineage>
</organism>
<protein>
    <submittedName>
        <fullName evidence="1">Uncharacterized protein</fullName>
    </submittedName>
</protein>
<proteinExistence type="predicted"/>
<evidence type="ECO:0000313" key="2">
    <source>
        <dbReference type="Proteomes" id="UP000001075"/>
    </source>
</evidence>
<dbReference type="AlphaFoldDB" id="G3HDL0"/>
<name>G3HDL0_CRIGR</name>
<accession>G3HDL0</accession>
<reference evidence="2" key="1">
    <citation type="journal article" date="2011" name="Nat. Biotechnol.">
        <title>The genomic sequence of the Chinese hamster ovary (CHO)-K1 cell line.</title>
        <authorList>
            <person name="Xu X."/>
            <person name="Nagarajan H."/>
            <person name="Lewis N.E."/>
            <person name="Pan S."/>
            <person name="Cai Z."/>
            <person name="Liu X."/>
            <person name="Chen W."/>
            <person name="Xie M."/>
            <person name="Wang W."/>
            <person name="Hammond S."/>
            <person name="Andersen M.R."/>
            <person name="Neff N."/>
            <person name="Passarelli B."/>
            <person name="Koh W."/>
            <person name="Fan H.C."/>
            <person name="Wang J."/>
            <person name="Gui Y."/>
            <person name="Lee K.H."/>
            <person name="Betenbaugh M.J."/>
            <person name="Quake S.R."/>
            <person name="Famili I."/>
            <person name="Palsson B.O."/>
            <person name="Wang J."/>
        </authorList>
    </citation>
    <scope>NUCLEOTIDE SEQUENCE [LARGE SCALE GENOMIC DNA]</scope>
    <source>
        <strain evidence="2">CHO K1 cell line</strain>
    </source>
</reference>
<gene>
    <name evidence="1" type="ORF">I79_008593</name>
</gene>